<feature type="DNA-binding region" description="HMG box" evidence="3">
    <location>
        <begin position="54"/>
        <end position="122"/>
    </location>
</feature>
<keyword evidence="1 3" id="KW-0238">DNA-binding</keyword>
<dbReference type="Pfam" id="PF00505">
    <property type="entry name" value="HMG_box"/>
    <property type="match status" value="1"/>
</dbReference>
<reference evidence="5" key="1">
    <citation type="submission" date="2021-06" db="EMBL/GenBank/DDBJ databases">
        <authorList>
            <person name="Kallberg Y."/>
            <person name="Tangrot J."/>
            <person name="Rosling A."/>
        </authorList>
    </citation>
    <scope>NUCLEOTIDE SEQUENCE</scope>
    <source>
        <strain evidence="5">CL551</strain>
    </source>
</reference>
<dbReference type="PANTHER" id="PTHR10270:SF161">
    <property type="entry name" value="SEX-DETERMINING REGION Y PROTEIN"/>
    <property type="match status" value="1"/>
</dbReference>
<dbReference type="InterPro" id="IPR036910">
    <property type="entry name" value="HMG_box_dom_sf"/>
</dbReference>
<evidence type="ECO:0000259" key="4">
    <source>
        <dbReference type="PROSITE" id="PS50118"/>
    </source>
</evidence>
<dbReference type="PANTHER" id="PTHR10270">
    <property type="entry name" value="SOX TRANSCRIPTION FACTOR"/>
    <property type="match status" value="1"/>
</dbReference>
<keyword evidence="6" id="KW-1185">Reference proteome</keyword>
<dbReference type="GO" id="GO:0001228">
    <property type="term" value="F:DNA-binding transcription activator activity, RNA polymerase II-specific"/>
    <property type="evidence" value="ECO:0007669"/>
    <property type="project" value="TreeGrafter"/>
</dbReference>
<keyword evidence="2" id="KW-0804">Transcription</keyword>
<keyword evidence="3" id="KW-0539">Nucleus</keyword>
<evidence type="ECO:0000256" key="3">
    <source>
        <dbReference type="PROSITE-ProRule" id="PRU00267"/>
    </source>
</evidence>
<dbReference type="AlphaFoldDB" id="A0A9N9BQ08"/>
<name>A0A9N9BQ08_9GLOM</name>
<sequence>MSYAQELVYIDELLNSSETVELLRDPPYPLILSIEELTKAPEMKRASKRTPYTIPRSPNPFFIFRKNQAARMKLENEKSHTSETSKKVAKIWRKQDVRVKKFFEALSLLAKKNHMLKYPDYKFQPKKKTDLTFFHVQPRYLNEVDVRDGISFGSVRSDMSPSTTLESYSASTTPVSRVLSQSQVLGRSHFSLPSLSSDPISLSSYIQPNHETLYLAEPPNMQPSSGYTYINPELSLSSTIFLNSIASHLPSSSNPHSLSPLPIFPSNEVSSLSFIDYFVDEEPSLF</sequence>
<dbReference type="Gene3D" id="1.10.30.10">
    <property type="entry name" value="High mobility group box domain"/>
    <property type="match status" value="1"/>
</dbReference>
<evidence type="ECO:0000313" key="5">
    <source>
        <dbReference type="EMBL" id="CAG8573257.1"/>
    </source>
</evidence>
<dbReference type="GO" id="GO:0030154">
    <property type="term" value="P:cell differentiation"/>
    <property type="evidence" value="ECO:0007669"/>
    <property type="project" value="TreeGrafter"/>
</dbReference>
<dbReference type="PROSITE" id="PS50118">
    <property type="entry name" value="HMG_BOX_2"/>
    <property type="match status" value="1"/>
</dbReference>
<dbReference type="EMBL" id="CAJVPV010004424">
    <property type="protein sequence ID" value="CAG8573257.1"/>
    <property type="molecule type" value="Genomic_DNA"/>
</dbReference>
<dbReference type="CDD" id="cd01389">
    <property type="entry name" value="HMG-box_ROX1-like"/>
    <property type="match status" value="1"/>
</dbReference>
<evidence type="ECO:0000256" key="2">
    <source>
        <dbReference type="ARBA" id="ARBA00023163"/>
    </source>
</evidence>
<proteinExistence type="predicted"/>
<evidence type="ECO:0000256" key="1">
    <source>
        <dbReference type="ARBA" id="ARBA00023125"/>
    </source>
</evidence>
<dbReference type="OrthoDB" id="6247875at2759"/>
<comment type="caution">
    <text evidence="5">The sequence shown here is derived from an EMBL/GenBank/DDBJ whole genome shotgun (WGS) entry which is preliminary data.</text>
</comment>
<gene>
    <name evidence="5" type="ORF">AMORRO_LOCUS6572</name>
</gene>
<dbReference type="Proteomes" id="UP000789342">
    <property type="component" value="Unassembled WGS sequence"/>
</dbReference>
<evidence type="ECO:0000313" key="6">
    <source>
        <dbReference type="Proteomes" id="UP000789342"/>
    </source>
</evidence>
<organism evidence="5 6">
    <name type="scientific">Acaulospora morrowiae</name>
    <dbReference type="NCBI Taxonomy" id="94023"/>
    <lineage>
        <taxon>Eukaryota</taxon>
        <taxon>Fungi</taxon>
        <taxon>Fungi incertae sedis</taxon>
        <taxon>Mucoromycota</taxon>
        <taxon>Glomeromycotina</taxon>
        <taxon>Glomeromycetes</taxon>
        <taxon>Diversisporales</taxon>
        <taxon>Acaulosporaceae</taxon>
        <taxon>Acaulospora</taxon>
    </lineage>
</organism>
<protein>
    <submittedName>
        <fullName evidence="5">10814_t:CDS:1</fullName>
    </submittedName>
</protein>
<accession>A0A9N9BQ08</accession>
<dbReference type="InterPro" id="IPR009071">
    <property type="entry name" value="HMG_box_dom"/>
</dbReference>
<dbReference type="GO" id="GO:0005634">
    <property type="term" value="C:nucleus"/>
    <property type="evidence" value="ECO:0007669"/>
    <property type="project" value="UniProtKB-UniRule"/>
</dbReference>
<dbReference type="SUPFAM" id="SSF47095">
    <property type="entry name" value="HMG-box"/>
    <property type="match status" value="1"/>
</dbReference>
<dbReference type="InterPro" id="IPR050140">
    <property type="entry name" value="SRY-related_HMG-box_TF-like"/>
</dbReference>
<dbReference type="SMART" id="SM00398">
    <property type="entry name" value="HMG"/>
    <property type="match status" value="1"/>
</dbReference>
<feature type="domain" description="HMG box" evidence="4">
    <location>
        <begin position="54"/>
        <end position="122"/>
    </location>
</feature>
<dbReference type="GO" id="GO:0000978">
    <property type="term" value="F:RNA polymerase II cis-regulatory region sequence-specific DNA binding"/>
    <property type="evidence" value="ECO:0007669"/>
    <property type="project" value="TreeGrafter"/>
</dbReference>